<reference evidence="2 3" key="1">
    <citation type="journal article" date="2023" name="PLoS ONE">
        <title>Genome-based metabolic and phylogenomic analysis of three Terrisporobacter species.</title>
        <authorList>
            <person name="Boer T."/>
            <person name="Bengelsdorf F.R."/>
            <person name="Bomeke M."/>
            <person name="Daniel R."/>
            <person name="Poehlein A."/>
        </authorList>
    </citation>
    <scope>NUCLEOTIDE SEQUENCE [LARGE SCALE GENOMIC DNA]</scope>
    <source>
        <strain evidence="2 3">DSM 1288</strain>
    </source>
</reference>
<feature type="transmembrane region" description="Helical" evidence="1">
    <location>
        <begin position="53"/>
        <end position="78"/>
    </location>
</feature>
<evidence type="ECO:0000313" key="2">
    <source>
        <dbReference type="EMBL" id="WWD85426.1"/>
    </source>
</evidence>
<keyword evidence="1" id="KW-1133">Transmembrane helix</keyword>
<keyword evidence="1" id="KW-0812">Transmembrane</keyword>
<evidence type="ECO:0008006" key="4">
    <source>
        <dbReference type="Google" id="ProtNLM"/>
    </source>
</evidence>
<gene>
    <name evidence="2" type="ORF">TEGL_39370</name>
</gene>
<feature type="transmembrane region" description="Helical" evidence="1">
    <location>
        <begin position="20"/>
        <end position="41"/>
    </location>
</feature>
<dbReference type="Gene3D" id="1.10.1760.20">
    <property type="match status" value="1"/>
</dbReference>
<accession>A0ABZ2EZS4</accession>
<keyword evidence="1" id="KW-0472">Membrane</keyword>
<organism evidence="2 3">
    <name type="scientific">Terrisporobacter glycolicus ATCC 14880 = DSM 1288</name>
    <dbReference type="NCBI Taxonomy" id="1121315"/>
    <lineage>
        <taxon>Bacteria</taxon>
        <taxon>Bacillati</taxon>
        <taxon>Bacillota</taxon>
        <taxon>Clostridia</taxon>
        <taxon>Peptostreptococcales</taxon>
        <taxon>Peptostreptococcaceae</taxon>
        <taxon>Terrisporobacter</taxon>
    </lineage>
</organism>
<evidence type="ECO:0000313" key="3">
    <source>
        <dbReference type="Proteomes" id="UP001348492"/>
    </source>
</evidence>
<dbReference type="InterPro" id="IPR024529">
    <property type="entry name" value="ECF_trnsprt_substrate-spec"/>
</dbReference>
<dbReference type="Pfam" id="PF12822">
    <property type="entry name" value="ECF_trnsprt"/>
    <property type="match status" value="1"/>
</dbReference>
<feature type="transmembrane region" description="Helical" evidence="1">
    <location>
        <begin position="124"/>
        <end position="149"/>
    </location>
</feature>
<dbReference type="RefSeq" id="WP_026255053.1">
    <property type="nucleotide sequence ID" value="NZ_AUUB01000017.1"/>
</dbReference>
<feature type="transmembrane region" description="Helical" evidence="1">
    <location>
        <begin position="169"/>
        <end position="195"/>
    </location>
</feature>
<name>A0ABZ2EZS4_9FIRM</name>
<sequence length="200" mass="21187">MINTRASAQRRLNVRRMTIIGVLSAISIMMSMLPFIGYIPIGPIKATIMHIPVIIGAIIEGPVVGATIGLIFGLTSLWNAITQPVLLSPLFINPLVSVLPRILIGIVAYYVYQGVYKVSKKVYASGFVAGIIGSLANTAGVLGMIYILYADKYLALMEQQGSSASKLLFGVVLTSGVPEALIAGLIVSAVSVALIRKGKK</sequence>
<proteinExistence type="predicted"/>
<keyword evidence="3" id="KW-1185">Reference proteome</keyword>
<protein>
    <recommendedName>
        <fullName evidence="4">ECF transporter S component</fullName>
    </recommendedName>
</protein>
<dbReference type="Proteomes" id="UP001348492">
    <property type="component" value="Chromosome"/>
</dbReference>
<dbReference type="EMBL" id="CP117523">
    <property type="protein sequence ID" value="WWD85426.1"/>
    <property type="molecule type" value="Genomic_DNA"/>
</dbReference>
<evidence type="ECO:0000256" key="1">
    <source>
        <dbReference type="SAM" id="Phobius"/>
    </source>
</evidence>
<feature type="transmembrane region" description="Helical" evidence="1">
    <location>
        <begin position="90"/>
        <end position="112"/>
    </location>
</feature>